<feature type="compositionally biased region" description="Low complexity" evidence="1">
    <location>
        <begin position="109"/>
        <end position="129"/>
    </location>
</feature>
<organism evidence="2 3">
    <name type="scientific">Pleodorina starrii</name>
    <dbReference type="NCBI Taxonomy" id="330485"/>
    <lineage>
        <taxon>Eukaryota</taxon>
        <taxon>Viridiplantae</taxon>
        <taxon>Chlorophyta</taxon>
        <taxon>core chlorophytes</taxon>
        <taxon>Chlorophyceae</taxon>
        <taxon>CS clade</taxon>
        <taxon>Chlamydomonadales</taxon>
        <taxon>Volvocaceae</taxon>
        <taxon>Pleodorina</taxon>
    </lineage>
</organism>
<protein>
    <submittedName>
        <fullName evidence="2">Uncharacterized protein</fullName>
    </submittedName>
</protein>
<feature type="compositionally biased region" description="Gly residues" evidence="1">
    <location>
        <begin position="164"/>
        <end position="179"/>
    </location>
</feature>
<proteinExistence type="predicted"/>
<sequence length="305" mass="31406">MQCSERCGSPGSREAFSDPDSESRYTSQDVRAAFRHDYELHTWITAMPDLQTRRTLVFWCNRLAAFIAAAMGALAAAATTATPGGGGSDQQPLAADAHMLKAGSGDGGAAAAPNGGQMGQPPAAAAAAPPAGATEAVGAVDGGGVMAGADVAWLDQERLRGSFSEGGGSAGSGSPGGSNPGPVAGASFGDPPLPAPPPEEEVLWILNQLASMHINLRMALLVGAQVVQLQTLRNRTAVAVAADRVAAKWQSYKQDTLKVTQAWMRARGLEGAELHQQQGPQGPVQQQDPTGVHTLQLVGQCHIPY</sequence>
<gene>
    <name evidence="2" type="primary">PLEST001428</name>
    <name evidence="2" type="ORF">PLESTB_001526800</name>
</gene>
<feature type="region of interest" description="Disordered" evidence="1">
    <location>
        <begin position="1"/>
        <end position="24"/>
    </location>
</feature>
<dbReference type="EMBL" id="BRXU01000029">
    <property type="protein sequence ID" value="GLC59724.1"/>
    <property type="molecule type" value="Genomic_DNA"/>
</dbReference>
<evidence type="ECO:0000256" key="1">
    <source>
        <dbReference type="SAM" id="MobiDB-lite"/>
    </source>
</evidence>
<dbReference type="Proteomes" id="UP001165080">
    <property type="component" value="Unassembled WGS sequence"/>
</dbReference>
<evidence type="ECO:0000313" key="2">
    <source>
        <dbReference type="EMBL" id="GLC59724.1"/>
    </source>
</evidence>
<feature type="region of interest" description="Disordered" evidence="1">
    <location>
        <begin position="161"/>
        <end position="195"/>
    </location>
</feature>
<accession>A0A9W6BWU4</accession>
<keyword evidence="3" id="KW-1185">Reference proteome</keyword>
<dbReference type="AlphaFoldDB" id="A0A9W6BWU4"/>
<feature type="region of interest" description="Disordered" evidence="1">
    <location>
        <begin position="104"/>
        <end position="129"/>
    </location>
</feature>
<reference evidence="2 3" key="1">
    <citation type="journal article" date="2023" name="Commun. Biol.">
        <title>Reorganization of the ancestral sex-determining regions during the evolution of trioecy in Pleodorina starrii.</title>
        <authorList>
            <person name="Takahashi K."/>
            <person name="Suzuki S."/>
            <person name="Kawai-Toyooka H."/>
            <person name="Yamamoto K."/>
            <person name="Hamaji T."/>
            <person name="Ootsuki R."/>
            <person name="Yamaguchi H."/>
            <person name="Kawachi M."/>
            <person name="Higashiyama T."/>
            <person name="Nozaki H."/>
        </authorList>
    </citation>
    <scope>NUCLEOTIDE SEQUENCE [LARGE SCALE GENOMIC DNA]</scope>
    <source>
        <strain evidence="2 3">NIES-4479</strain>
    </source>
</reference>
<evidence type="ECO:0000313" key="3">
    <source>
        <dbReference type="Proteomes" id="UP001165080"/>
    </source>
</evidence>
<name>A0A9W6BWU4_9CHLO</name>
<comment type="caution">
    <text evidence="2">The sequence shown here is derived from an EMBL/GenBank/DDBJ whole genome shotgun (WGS) entry which is preliminary data.</text>
</comment>